<dbReference type="PANTHER" id="PTHR23032:SF11">
    <property type="entry name" value="BRO1 DOMAIN-CONTAINING PROTEIN"/>
    <property type="match status" value="1"/>
</dbReference>
<accession>A0A835BA73</accession>
<dbReference type="InterPro" id="IPR038499">
    <property type="entry name" value="BRO1_sf"/>
</dbReference>
<dbReference type="AlphaFoldDB" id="A0A835BA73"/>
<comment type="caution">
    <text evidence="4">The sequence shown here is derived from an EMBL/GenBank/DDBJ whole genome shotgun (WGS) entry which is preliminary data.</text>
</comment>
<dbReference type="PROSITE" id="PS51180">
    <property type="entry name" value="BRO1"/>
    <property type="match status" value="1"/>
</dbReference>
<dbReference type="OrthoDB" id="1909455at2759"/>
<evidence type="ECO:0000256" key="1">
    <source>
        <dbReference type="ARBA" id="ARBA00008901"/>
    </source>
</evidence>
<evidence type="ECO:0000259" key="3">
    <source>
        <dbReference type="PROSITE" id="PS51180"/>
    </source>
</evidence>
<dbReference type="CDD" id="cd09034">
    <property type="entry name" value="BRO1_Alix_like"/>
    <property type="match status" value="1"/>
</dbReference>
<evidence type="ECO:0000313" key="5">
    <source>
        <dbReference type="Proteomes" id="UP000636709"/>
    </source>
</evidence>
<gene>
    <name evidence="4" type="ORF">HU200_039305</name>
</gene>
<dbReference type="InterPro" id="IPR004328">
    <property type="entry name" value="BRO1_dom"/>
</dbReference>
<proteinExistence type="inferred from homology"/>
<dbReference type="SMART" id="SM01041">
    <property type="entry name" value="BRO1"/>
    <property type="match status" value="1"/>
</dbReference>
<comment type="similarity">
    <text evidence="1">Belongs to the BROX family.</text>
</comment>
<feature type="domain" description="BRO1" evidence="3">
    <location>
        <begin position="29"/>
        <end position="380"/>
    </location>
</feature>
<feature type="region of interest" description="Disordered" evidence="2">
    <location>
        <begin position="396"/>
        <end position="418"/>
    </location>
</feature>
<evidence type="ECO:0000256" key="2">
    <source>
        <dbReference type="SAM" id="MobiDB-lite"/>
    </source>
</evidence>
<reference evidence="4" key="1">
    <citation type="submission" date="2020-07" db="EMBL/GenBank/DDBJ databases">
        <title>Genome sequence and genetic diversity analysis of an under-domesticated orphan crop, white fonio (Digitaria exilis).</title>
        <authorList>
            <person name="Bennetzen J.L."/>
            <person name="Chen S."/>
            <person name="Ma X."/>
            <person name="Wang X."/>
            <person name="Yssel A.E.J."/>
            <person name="Chaluvadi S.R."/>
            <person name="Johnson M."/>
            <person name="Gangashetty P."/>
            <person name="Hamidou F."/>
            <person name="Sanogo M.D."/>
            <person name="Zwaenepoel A."/>
            <person name="Wallace J."/>
            <person name="Van De Peer Y."/>
            <person name="Van Deynze A."/>
        </authorList>
    </citation>
    <scope>NUCLEOTIDE SEQUENCE</scope>
    <source>
        <tissue evidence="4">Leaves</tissue>
    </source>
</reference>
<evidence type="ECO:0000313" key="4">
    <source>
        <dbReference type="EMBL" id="KAF8692943.1"/>
    </source>
</evidence>
<organism evidence="4 5">
    <name type="scientific">Digitaria exilis</name>
    <dbReference type="NCBI Taxonomy" id="1010633"/>
    <lineage>
        <taxon>Eukaryota</taxon>
        <taxon>Viridiplantae</taxon>
        <taxon>Streptophyta</taxon>
        <taxon>Embryophyta</taxon>
        <taxon>Tracheophyta</taxon>
        <taxon>Spermatophyta</taxon>
        <taxon>Magnoliopsida</taxon>
        <taxon>Liliopsida</taxon>
        <taxon>Poales</taxon>
        <taxon>Poaceae</taxon>
        <taxon>PACMAD clade</taxon>
        <taxon>Panicoideae</taxon>
        <taxon>Panicodae</taxon>
        <taxon>Paniceae</taxon>
        <taxon>Anthephorinae</taxon>
        <taxon>Digitaria</taxon>
    </lineage>
</organism>
<dbReference type="Proteomes" id="UP000636709">
    <property type="component" value="Unassembled WGS sequence"/>
</dbReference>
<dbReference type="PANTHER" id="PTHR23032">
    <property type="entry name" value="BRO1 DOMAIN-CONTAINING PROTEIN BROX"/>
    <property type="match status" value="1"/>
</dbReference>
<dbReference type="EMBL" id="JACEFO010001926">
    <property type="protein sequence ID" value="KAF8692943.1"/>
    <property type="molecule type" value="Genomic_DNA"/>
</dbReference>
<sequence length="418" mass="46335">MGCGASKWRGPDVRQRRLSSLGEVVVFLPGLRIPRNIDFSQTLGDHLDKSVVERLTTLRARVVVMATQESATALKPRRKVVTRHGGSSTANLLQALEEYLPVLLGLVEEGTELGNKVHFVWANQEDVAEETSMADPWYEVLSVLHLMAMVCFLQANTLLHPRSYADGQGPRVSEESRQATVDLFLKAAGYLDSAIHHVLTQIPPERRRELPVDLAEGNLKALSLQGLSQGVDMQLGLAIDNPKATLAVKRRLACEMLKCWKQVKDSIPELPLSDGWGKKHALFVKWKYVEAKAAAYYFHGLILDEAETENAEEMAIAALQASGEFLNESKRASEAFHAAPPASRSPASFGTTKYLVDMIPKDVQSKVQRYQDLYTQQRASNMEVSKIIATPPPLPDFPLALSPEDYELPQSDPLWKGS</sequence>
<keyword evidence="5" id="KW-1185">Reference proteome</keyword>
<name>A0A835BA73_9POAL</name>
<dbReference type="InterPro" id="IPR038898">
    <property type="entry name" value="BROX"/>
</dbReference>
<protein>
    <recommendedName>
        <fullName evidence="3">BRO1 domain-containing protein</fullName>
    </recommendedName>
</protein>
<dbReference type="Gene3D" id="1.25.40.280">
    <property type="entry name" value="alix/aip1 like domains"/>
    <property type="match status" value="1"/>
</dbReference>